<dbReference type="EMBL" id="UGTP01000001">
    <property type="protein sequence ID" value="SUC11300.1"/>
    <property type="molecule type" value="Genomic_DNA"/>
</dbReference>
<proteinExistence type="predicted"/>
<reference evidence="1 2" key="1">
    <citation type="submission" date="2018-06" db="EMBL/GenBank/DDBJ databases">
        <authorList>
            <consortium name="Pathogen Informatics"/>
            <person name="Doyle S."/>
        </authorList>
    </citation>
    <scope>NUCLEOTIDE SEQUENCE [LARGE SCALE GENOMIC DNA]</scope>
    <source>
        <strain evidence="1 2">NCTC13043</strain>
    </source>
</reference>
<name>A0A379EY42_9BACT</name>
<organism evidence="1 2">
    <name type="scientific">Prevotella pallens</name>
    <dbReference type="NCBI Taxonomy" id="60133"/>
    <lineage>
        <taxon>Bacteria</taxon>
        <taxon>Pseudomonadati</taxon>
        <taxon>Bacteroidota</taxon>
        <taxon>Bacteroidia</taxon>
        <taxon>Bacteroidales</taxon>
        <taxon>Prevotellaceae</taxon>
        <taxon>Prevotella</taxon>
    </lineage>
</organism>
<evidence type="ECO:0000313" key="2">
    <source>
        <dbReference type="Proteomes" id="UP000254235"/>
    </source>
</evidence>
<protein>
    <submittedName>
        <fullName evidence="1">Uncharacterized protein</fullName>
    </submittedName>
</protein>
<evidence type="ECO:0000313" key="1">
    <source>
        <dbReference type="EMBL" id="SUC11300.1"/>
    </source>
</evidence>
<sequence>MSSTAFKLMVTHSLWSEEYWPMLLQIYFKKPIGIKPTYAHPIVELSLELHIPPYILYAKMEEFHLNNLPSIQALWKVYANNPKKLQKDAKRIRKMKGFGKPEEFYEGVTTEETFEKDFKLIERATDLTPIALIIVLNLYFHLTPITMTEGTPEVKEVARLLNITPRRVVEIMDVYRFCDPYLNQDDLIISPLLLPCQNIWDRYGNADTKELSDLTEELCHYYR</sequence>
<gene>
    <name evidence="1" type="ORF">NCTC13043_00143</name>
</gene>
<accession>A0A379EY42</accession>
<dbReference type="AlphaFoldDB" id="A0A379EY42"/>
<dbReference type="Proteomes" id="UP000254235">
    <property type="component" value="Unassembled WGS sequence"/>
</dbReference>